<dbReference type="InterPro" id="IPR011010">
    <property type="entry name" value="DNA_brk_join_enz"/>
</dbReference>
<keyword evidence="1" id="KW-0233">DNA recombination</keyword>
<evidence type="ECO:0000313" key="3">
    <source>
        <dbReference type="Proteomes" id="UP001430356"/>
    </source>
</evidence>
<name>A0AAW0ELG9_9TRYP</name>
<keyword evidence="3" id="KW-1185">Reference proteome</keyword>
<evidence type="ECO:0000313" key="2">
    <source>
        <dbReference type="EMBL" id="KAK7194112.1"/>
    </source>
</evidence>
<sequence length="289" mass="31291">MLWDGVEPVSPEIASHKSQVNAVAADMCEPSTLEQRTSLLRSFQVFCVGTGPPINSDAIPMFLESRELKYSTRLQYGTTLKALLTKDILTVDAHLAGCRKRAARDDVRQAEGIRAEDMKTVMAAAPTAQDATMMKMAWMTASRWAEAKGLRTGNLIPQTDGSVAIDLAAAPKTAKTHPFRAHRYARLTGEVARELTALCKGLRPDQPLARTTTQQMAANLRPMGCPAHPIERGALQQAAAPVSSHRLPERQLVSFAKHADPLAIPSTTVRHLGTRTATLTASQTPPALL</sequence>
<reference evidence="2 3" key="1">
    <citation type="journal article" date="2021" name="MBio">
        <title>A New Model Trypanosomatid, Novymonas esmeraldas: Genomic Perception of Its 'Candidatus Pandoraea novymonadis' Endosymbiont.</title>
        <authorList>
            <person name="Zakharova A."/>
            <person name="Saura A."/>
            <person name="Butenko A."/>
            <person name="Podesvova L."/>
            <person name="Warmusova S."/>
            <person name="Kostygov A.Y."/>
            <person name="Nenarokova A."/>
            <person name="Lukes J."/>
            <person name="Opperdoes F.R."/>
            <person name="Yurchenko V."/>
        </authorList>
    </citation>
    <scope>NUCLEOTIDE SEQUENCE [LARGE SCALE GENOMIC DNA]</scope>
    <source>
        <strain evidence="2 3">E262AT.01</strain>
    </source>
</reference>
<dbReference type="GO" id="GO:0015074">
    <property type="term" value="P:DNA integration"/>
    <property type="evidence" value="ECO:0007669"/>
    <property type="project" value="InterPro"/>
</dbReference>
<evidence type="ECO:0000256" key="1">
    <source>
        <dbReference type="ARBA" id="ARBA00023172"/>
    </source>
</evidence>
<dbReference type="EMBL" id="JAECZO010000031">
    <property type="protein sequence ID" value="KAK7194112.1"/>
    <property type="molecule type" value="Genomic_DNA"/>
</dbReference>
<dbReference type="SUPFAM" id="SSF56349">
    <property type="entry name" value="DNA breaking-rejoining enzymes"/>
    <property type="match status" value="1"/>
</dbReference>
<evidence type="ECO:0008006" key="4">
    <source>
        <dbReference type="Google" id="ProtNLM"/>
    </source>
</evidence>
<dbReference type="GO" id="GO:0003677">
    <property type="term" value="F:DNA binding"/>
    <property type="evidence" value="ECO:0007669"/>
    <property type="project" value="InterPro"/>
</dbReference>
<comment type="caution">
    <text evidence="2">The sequence shown here is derived from an EMBL/GenBank/DDBJ whole genome shotgun (WGS) entry which is preliminary data.</text>
</comment>
<organism evidence="2 3">
    <name type="scientific">Novymonas esmeraldas</name>
    <dbReference type="NCBI Taxonomy" id="1808958"/>
    <lineage>
        <taxon>Eukaryota</taxon>
        <taxon>Discoba</taxon>
        <taxon>Euglenozoa</taxon>
        <taxon>Kinetoplastea</taxon>
        <taxon>Metakinetoplastina</taxon>
        <taxon>Trypanosomatida</taxon>
        <taxon>Trypanosomatidae</taxon>
        <taxon>Novymonas</taxon>
    </lineage>
</organism>
<dbReference type="GO" id="GO:0006310">
    <property type="term" value="P:DNA recombination"/>
    <property type="evidence" value="ECO:0007669"/>
    <property type="project" value="UniProtKB-KW"/>
</dbReference>
<dbReference type="InterPro" id="IPR013762">
    <property type="entry name" value="Integrase-like_cat_sf"/>
</dbReference>
<dbReference type="Proteomes" id="UP001430356">
    <property type="component" value="Unassembled WGS sequence"/>
</dbReference>
<gene>
    <name evidence="2" type="ORF">NESM_000324200</name>
</gene>
<proteinExistence type="predicted"/>
<accession>A0AAW0ELG9</accession>
<dbReference type="AlphaFoldDB" id="A0AAW0ELG9"/>
<dbReference type="Gene3D" id="1.10.443.10">
    <property type="entry name" value="Intergrase catalytic core"/>
    <property type="match status" value="1"/>
</dbReference>
<protein>
    <recommendedName>
        <fullName evidence="4">Integrase</fullName>
    </recommendedName>
</protein>